<dbReference type="RefSeq" id="WP_342755822.1">
    <property type="nucleotide sequence ID" value="NZ_CP146256.1"/>
</dbReference>
<gene>
    <name evidence="1" type="ORF">V6984_11735</name>
</gene>
<organism evidence="1 2">
    <name type="scientific">Kineothrix sedimenti</name>
    <dbReference type="NCBI Taxonomy" id="3123317"/>
    <lineage>
        <taxon>Bacteria</taxon>
        <taxon>Bacillati</taxon>
        <taxon>Bacillota</taxon>
        <taxon>Clostridia</taxon>
        <taxon>Lachnospirales</taxon>
        <taxon>Lachnospiraceae</taxon>
        <taxon>Kineothrix</taxon>
    </lineage>
</organism>
<sequence length="74" mass="8441">MKREFIDKMKEAKKLEKEAYMLILPANVRGHVEVIEKEMKAMFLECIAECIVGKKEDEKNGGADQGKVQKVDIS</sequence>
<dbReference type="Proteomes" id="UP001451571">
    <property type="component" value="Chromosome"/>
</dbReference>
<evidence type="ECO:0000313" key="2">
    <source>
        <dbReference type="Proteomes" id="UP001451571"/>
    </source>
</evidence>
<evidence type="ECO:0000313" key="1">
    <source>
        <dbReference type="EMBL" id="XAH72203.1"/>
    </source>
</evidence>
<name>A0ABZ3EPU9_9FIRM</name>
<keyword evidence="2" id="KW-1185">Reference proteome</keyword>
<dbReference type="EMBL" id="CP146256">
    <property type="protein sequence ID" value="XAH72203.1"/>
    <property type="molecule type" value="Genomic_DNA"/>
</dbReference>
<protein>
    <submittedName>
        <fullName evidence="1">Uncharacterized protein</fullName>
    </submittedName>
</protein>
<reference evidence="1 2" key="1">
    <citation type="submission" date="2024-02" db="EMBL/GenBank/DDBJ databases">
        <title>Bacterial strain from lacustrine sediment.</title>
        <authorList>
            <person name="Petit C."/>
            <person name="Fadhlaoui K."/>
        </authorList>
    </citation>
    <scope>NUCLEOTIDE SEQUENCE [LARGE SCALE GENOMIC DNA]</scope>
    <source>
        <strain evidence="1 2">IPX-CK</strain>
    </source>
</reference>
<proteinExistence type="predicted"/>
<accession>A0ABZ3EPU9</accession>